<gene>
    <name evidence="1" type="ORF">C5470_07625</name>
</gene>
<dbReference type="Proteomes" id="UP000547931">
    <property type="component" value="Unassembled WGS sequence"/>
</dbReference>
<organism evidence="1 2">
    <name type="scientific">Photorhabdus stackebrandtii</name>
    <dbReference type="NCBI Taxonomy" id="1123042"/>
    <lineage>
        <taxon>Bacteria</taxon>
        <taxon>Pseudomonadati</taxon>
        <taxon>Pseudomonadota</taxon>
        <taxon>Gammaproteobacteria</taxon>
        <taxon>Enterobacterales</taxon>
        <taxon>Morganellaceae</taxon>
        <taxon>Photorhabdus</taxon>
    </lineage>
</organism>
<dbReference type="EMBL" id="PUJV01000006">
    <property type="protein sequence ID" value="NHB96298.1"/>
    <property type="molecule type" value="Genomic_DNA"/>
</dbReference>
<accession>A0A7X5QKW4</accession>
<dbReference type="AlphaFoldDB" id="A0A7X5QKW4"/>
<reference evidence="1 2" key="1">
    <citation type="submission" date="2018-02" db="EMBL/GenBank/DDBJ databases">
        <authorList>
            <person name="Machado R.A."/>
        </authorList>
    </citation>
    <scope>NUCLEOTIDE SEQUENCE [LARGE SCALE GENOMIC DNA]</scope>
    <source>
        <strain evidence="1 2">DSM 23271</strain>
    </source>
</reference>
<keyword evidence="2" id="KW-1185">Reference proteome</keyword>
<evidence type="ECO:0000313" key="2">
    <source>
        <dbReference type="Proteomes" id="UP000547931"/>
    </source>
</evidence>
<proteinExistence type="predicted"/>
<evidence type="ECO:0000313" key="1">
    <source>
        <dbReference type="EMBL" id="NHB96298.1"/>
    </source>
</evidence>
<comment type="caution">
    <text evidence="1">The sequence shown here is derived from an EMBL/GenBank/DDBJ whole genome shotgun (WGS) entry which is preliminary data.</text>
</comment>
<sequence>MLDVIIDNLCLAPEPAIYFDSASSTLMLTQFGRELLANKRDWIESFPLDRWLGGVLIMGGQACWRWHQQRRNLIFSD</sequence>
<dbReference type="RefSeq" id="WP_131601384.1">
    <property type="nucleotide sequence ID" value="NZ_CAWPIE010000006.1"/>
</dbReference>
<name>A0A7X5QKW4_9GAMM</name>
<protein>
    <submittedName>
        <fullName evidence="1">Uncharacterized protein</fullName>
    </submittedName>
</protein>